<dbReference type="Gene3D" id="3.40.190.10">
    <property type="entry name" value="Periplasmic binding protein-like II"/>
    <property type="match status" value="2"/>
</dbReference>
<organism evidence="2">
    <name type="scientific">Paenibacillus sp. BIHB 4019</name>
    <dbReference type="NCBI Taxonomy" id="1870819"/>
    <lineage>
        <taxon>Bacteria</taxon>
        <taxon>Bacillati</taxon>
        <taxon>Bacillota</taxon>
        <taxon>Bacilli</taxon>
        <taxon>Bacillales</taxon>
        <taxon>Paenibacillaceae</taxon>
        <taxon>Paenibacillus</taxon>
    </lineage>
</organism>
<accession>A0A1B2DHH5</accession>
<dbReference type="PANTHER" id="PTHR43649:SF14">
    <property type="entry name" value="BLR3389 PROTEIN"/>
    <property type="match status" value="1"/>
</dbReference>
<dbReference type="InterPro" id="IPR006059">
    <property type="entry name" value="SBP"/>
</dbReference>
<sequence length="424" mass="46348">MKKGLILLLAMMMVVMAGCSSAGNKAEGGSTEGASGDVTKLTMWSMETRNKDIIEKSIKQFNEEHPNVELTAEFFEDEALKTKMKVAITGNQVPDIITYWSGETFDTLVSNNMLGDITEPLNKDEAFKNDVLNGGLETFSYDGKNYGIPVLFSGVSLWYNKQIFEENGLTPPTTYAELLSVVDQLNAKNIVPITVAGKDRWPVLHWFSYLAQRIGGMEPFEKAKKGEADFTQDSFVKAGEMLRELAVDHKGFINGFLGLDYAAAESLFTNGKAAMYLQGEWAMNSFLDGDFADKVGFVPFPTVDGGQGGINIYQGGFGAGMAISSKTNQEAAYEAIRFLTDSLQRKEINEGANISPMKNPGLDEAKMNPLAFAYDSSISSSLEGFFSYYDQALDAKRAEQFLNSVGAIVGQNASSVKDELAKIK</sequence>
<evidence type="ECO:0000256" key="1">
    <source>
        <dbReference type="SAM" id="SignalP"/>
    </source>
</evidence>
<dbReference type="Pfam" id="PF01547">
    <property type="entry name" value="SBP_bac_1"/>
    <property type="match status" value="1"/>
</dbReference>
<feature type="chain" id="PRO_5008535121" description="ABC transporter substrate-binding protein" evidence="1">
    <location>
        <begin position="23"/>
        <end position="424"/>
    </location>
</feature>
<dbReference type="PROSITE" id="PS51257">
    <property type="entry name" value="PROKAR_LIPOPROTEIN"/>
    <property type="match status" value="1"/>
</dbReference>
<dbReference type="EMBL" id="CP016808">
    <property type="protein sequence ID" value="ANY67180.1"/>
    <property type="molecule type" value="Genomic_DNA"/>
</dbReference>
<dbReference type="PANTHER" id="PTHR43649">
    <property type="entry name" value="ARABINOSE-BINDING PROTEIN-RELATED"/>
    <property type="match status" value="1"/>
</dbReference>
<dbReference type="SUPFAM" id="SSF53850">
    <property type="entry name" value="Periplasmic binding protein-like II"/>
    <property type="match status" value="1"/>
</dbReference>
<evidence type="ECO:0000313" key="2">
    <source>
        <dbReference type="EMBL" id="ANY67180.1"/>
    </source>
</evidence>
<evidence type="ECO:0008006" key="3">
    <source>
        <dbReference type="Google" id="ProtNLM"/>
    </source>
</evidence>
<keyword evidence="1" id="KW-0732">Signal</keyword>
<dbReference type="InterPro" id="IPR050490">
    <property type="entry name" value="Bact_solute-bd_prot1"/>
</dbReference>
<dbReference type="RefSeq" id="WP_099518392.1">
    <property type="nucleotide sequence ID" value="NZ_CP016808.1"/>
</dbReference>
<name>A0A1B2DHH5_9BACL</name>
<reference evidence="2" key="1">
    <citation type="submission" date="2016-08" db="EMBL/GenBank/DDBJ databases">
        <title>Complete Genome Seqeunce of Paenibacillus sp. BIHB 4019 from tea rhizoplane.</title>
        <authorList>
            <person name="Thakur R."/>
            <person name="Swarnkar M.K."/>
            <person name="Gulati A."/>
        </authorList>
    </citation>
    <scope>NUCLEOTIDE SEQUENCE [LARGE SCALE GENOMIC DNA]</scope>
    <source>
        <strain evidence="2">BIHB4019</strain>
    </source>
</reference>
<feature type="signal peptide" evidence="1">
    <location>
        <begin position="1"/>
        <end position="22"/>
    </location>
</feature>
<protein>
    <recommendedName>
        <fullName evidence="3">ABC transporter substrate-binding protein</fullName>
    </recommendedName>
</protein>
<dbReference type="AlphaFoldDB" id="A0A1B2DHH5"/>
<gene>
    <name evidence="2" type="ORF">BBD42_12430</name>
</gene>
<proteinExistence type="predicted"/>